<evidence type="ECO:0000313" key="2">
    <source>
        <dbReference type="EMBL" id="CAI9973720.1"/>
    </source>
</evidence>
<gene>
    <name evidence="3" type="ORF">HINF_LOCUS17036</name>
    <name evidence="2" type="ORF">HINF_LOCUS61365</name>
</gene>
<feature type="transmembrane region" description="Helical" evidence="1">
    <location>
        <begin position="44"/>
        <end position="68"/>
    </location>
</feature>
<comment type="caution">
    <text evidence="2">The sequence shown here is derived from an EMBL/GenBank/DDBJ whole genome shotgun (WGS) entry which is preliminary data.</text>
</comment>
<dbReference type="EMBL" id="CATOUU010001125">
    <property type="protein sequence ID" value="CAI9973720.1"/>
    <property type="molecule type" value="Genomic_DNA"/>
</dbReference>
<reference evidence="3 4" key="2">
    <citation type="submission" date="2024-07" db="EMBL/GenBank/DDBJ databases">
        <authorList>
            <person name="Akdeniz Z."/>
        </authorList>
    </citation>
    <scope>NUCLEOTIDE SEQUENCE [LARGE SCALE GENOMIC DNA]</scope>
</reference>
<protein>
    <submittedName>
        <fullName evidence="3">Hypothetical_protein</fullName>
    </submittedName>
</protein>
<keyword evidence="1" id="KW-0812">Transmembrane</keyword>
<accession>A0AA86UVR1</accession>
<keyword evidence="1" id="KW-1133">Transmembrane helix</keyword>
<proteinExistence type="predicted"/>
<dbReference type="AlphaFoldDB" id="A0AA86UVR1"/>
<reference evidence="2" key="1">
    <citation type="submission" date="2023-06" db="EMBL/GenBank/DDBJ databases">
        <authorList>
            <person name="Kurt Z."/>
        </authorList>
    </citation>
    <scope>NUCLEOTIDE SEQUENCE</scope>
</reference>
<name>A0AA86UVR1_9EUKA</name>
<dbReference type="EMBL" id="CAXDID020000042">
    <property type="protein sequence ID" value="CAL6000918.1"/>
    <property type="molecule type" value="Genomic_DNA"/>
</dbReference>
<keyword evidence="4" id="KW-1185">Reference proteome</keyword>
<evidence type="ECO:0000256" key="1">
    <source>
        <dbReference type="SAM" id="Phobius"/>
    </source>
</evidence>
<dbReference type="Proteomes" id="UP001642409">
    <property type="component" value="Unassembled WGS sequence"/>
</dbReference>
<evidence type="ECO:0000313" key="4">
    <source>
        <dbReference type="Proteomes" id="UP001642409"/>
    </source>
</evidence>
<sequence>MSYCYTSESDCNYYCAKSFTAYSCSGNHCCSDASDVVGDILQTWVIILIVVAVLIVLGVIGCIVGCVCGCCRGAQPKTTTYVIQGQNQIQPNTVVMSGYQGPVQVYQQMPHRVPQQMAPQMMQQMYQPQMPQMNQQFQMQPNYQQQPQIVPAVFK</sequence>
<organism evidence="2">
    <name type="scientific">Hexamita inflata</name>
    <dbReference type="NCBI Taxonomy" id="28002"/>
    <lineage>
        <taxon>Eukaryota</taxon>
        <taxon>Metamonada</taxon>
        <taxon>Diplomonadida</taxon>
        <taxon>Hexamitidae</taxon>
        <taxon>Hexamitinae</taxon>
        <taxon>Hexamita</taxon>
    </lineage>
</organism>
<keyword evidence="1" id="KW-0472">Membrane</keyword>
<evidence type="ECO:0000313" key="3">
    <source>
        <dbReference type="EMBL" id="CAL6000918.1"/>
    </source>
</evidence>